<dbReference type="EMBL" id="ACJW02000002">
    <property type="protein sequence ID" value="EEP68522.1"/>
    <property type="molecule type" value="Genomic_DNA"/>
</dbReference>
<organism evidence="1 2">
    <name type="scientific">Kingella oralis ATCC 51147</name>
    <dbReference type="NCBI Taxonomy" id="629741"/>
    <lineage>
        <taxon>Bacteria</taxon>
        <taxon>Pseudomonadati</taxon>
        <taxon>Pseudomonadota</taxon>
        <taxon>Betaproteobacteria</taxon>
        <taxon>Neisseriales</taxon>
        <taxon>Neisseriaceae</taxon>
        <taxon>Kingella</taxon>
    </lineage>
</organism>
<comment type="caution">
    <text evidence="1">The sequence shown here is derived from an EMBL/GenBank/DDBJ whole genome shotgun (WGS) entry which is preliminary data.</text>
</comment>
<accession>C4GHT4</accession>
<reference evidence="1" key="1">
    <citation type="submission" date="2009-04" db="EMBL/GenBank/DDBJ databases">
        <authorList>
            <person name="Weinstock G."/>
            <person name="Sodergren E."/>
            <person name="Clifton S."/>
            <person name="Fulton L."/>
            <person name="Fulton B."/>
            <person name="Courtney L."/>
            <person name="Fronick C."/>
            <person name="Harrison M."/>
            <person name="Strong C."/>
            <person name="Farmer C."/>
            <person name="Delahaunty K."/>
            <person name="Markovic C."/>
            <person name="Hall O."/>
            <person name="Minx P."/>
            <person name="Tomlinson C."/>
            <person name="Mitreva M."/>
            <person name="Nelson J."/>
            <person name="Hou S."/>
            <person name="Wollam A."/>
            <person name="Pepin K.H."/>
            <person name="Johnson M."/>
            <person name="Bhonagiri V."/>
            <person name="Nash W.E."/>
            <person name="Warren W."/>
            <person name="Chinwalla A."/>
            <person name="Mardis E.R."/>
            <person name="Wilson R.K."/>
        </authorList>
    </citation>
    <scope>NUCLEOTIDE SEQUENCE [LARGE SCALE GENOMIC DNA]</scope>
    <source>
        <strain evidence="1">ATCC 51147</strain>
    </source>
</reference>
<protein>
    <submittedName>
        <fullName evidence="1">Uncharacterized protein</fullName>
    </submittedName>
</protein>
<dbReference type="AlphaFoldDB" id="C4GHT4"/>
<gene>
    <name evidence="1" type="ORF">GCWU000324_00422</name>
</gene>
<name>C4GHT4_9NEIS</name>
<evidence type="ECO:0000313" key="1">
    <source>
        <dbReference type="EMBL" id="EEP68522.1"/>
    </source>
</evidence>
<dbReference type="HOGENOM" id="CLU_3008260_0_0_4"/>
<dbReference type="Proteomes" id="UP000003009">
    <property type="component" value="Unassembled WGS sequence"/>
</dbReference>
<keyword evidence="2" id="KW-1185">Reference proteome</keyword>
<sequence>MRGGIPLYTQIKDLDKGARLPYNSSVVGSQKNIQSTRLQRYTAIIRFRLSLSVNHD</sequence>
<evidence type="ECO:0000313" key="2">
    <source>
        <dbReference type="Proteomes" id="UP000003009"/>
    </source>
</evidence>
<dbReference type="STRING" id="629741.GCWU000324_00422"/>
<proteinExistence type="predicted"/>